<keyword evidence="1" id="KW-0472">Membrane</keyword>
<feature type="transmembrane region" description="Helical" evidence="1">
    <location>
        <begin position="155"/>
        <end position="174"/>
    </location>
</feature>
<dbReference type="EMBL" id="JAFEMO010000003">
    <property type="protein sequence ID" value="KAH7572857.1"/>
    <property type="molecule type" value="Genomic_DNA"/>
</dbReference>
<evidence type="ECO:0000256" key="1">
    <source>
        <dbReference type="SAM" id="Phobius"/>
    </source>
</evidence>
<reference evidence="2 3" key="1">
    <citation type="submission" date="2021-02" db="EMBL/GenBank/DDBJ databases">
        <title>Plant Genome Project.</title>
        <authorList>
            <person name="Zhang R.-G."/>
        </authorList>
    </citation>
    <scope>NUCLEOTIDE SEQUENCE [LARGE SCALE GENOMIC DNA]</scope>
    <source>
        <tissue evidence="2">Leaves</tissue>
    </source>
</reference>
<gene>
    <name evidence="2" type="ORF">JRO89_XS03G0025500</name>
</gene>
<name>A0ABQ8I897_9ROSI</name>
<sequence>MSIKKCLQPIYSAFISLMSRIYLTSDPPSSSGPLSSSSSTTDNPEVQPVTAPVVAVEQNHNQFWLQWRNIVMAFCFTSALEIALLFAETKSQLPLCFHFLSFSILLTFLCLFVANFIGPHFTNIAQVLEKIAVLIVATALVFTIASPLPLSLKCITWALYAIALFTVLICQYDCF</sequence>
<organism evidence="2 3">
    <name type="scientific">Xanthoceras sorbifolium</name>
    <dbReference type="NCBI Taxonomy" id="99658"/>
    <lineage>
        <taxon>Eukaryota</taxon>
        <taxon>Viridiplantae</taxon>
        <taxon>Streptophyta</taxon>
        <taxon>Embryophyta</taxon>
        <taxon>Tracheophyta</taxon>
        <taxon>Spermatophyta</taxon>
        <taxon>Magnoliopsida</taxon>
        <taxon>eudicotyledons</taxon>
        <taxon>Gunneridae</taxon>
        <taxon>Pentapetalae</taxon>
        <taxon>rosids</taxon>
        <taxon>malvids</taxon>
        <taxon>Sapindales</taxon>
        <taxon>Sapindaceae</taxon>
        <taxon>Xanthoceroideae</taxon>
        <taxon>Xanthoceras</taxon>
    </lineage>
</organism>
<accession>A0ABQ8I897</accession>
<dbReference type="PANTHER" id="PTHR34741:SF2">
    <property type="entry name" value="VESICLE TRANSPORT PROTEIN"/>
    <property type="match status" value="1"/>
</dbReference>
<protein>
    <submittedName>
        <fullName evidence="2">Uncharacterized protein</fullName>
    </submittedName>
</protein>
<feature type="transmembrane region" description="Helical" evidence="1">
    <location>
        <begin position="99"/>
        <end position="119"/>
    </location>
</feature>
<feature type="transmembrane region" description="Helical" evidence="1">
    <location>
        <begin position="131"/>
        <end position="149"/>
    </location>
</feature>
<evidence type="ECO:0000313" key="2">
    <source>
        <dbReference type="EMBL" id="KAH7572857.1"/>
    </source>
</evidence>
<dbReference type="Proteomes" id="UP000827721">
    <property type="component" value="Unassembled WGS sequence"/>
</dbReference>
<dbReference type="PANTHER" id="PTHR34741">
    <property type="entry name" value="IMAP FAMILY MEMBER 1, PUTATIVE-RELATED"/>
    <property type="match status" value="1"/>
</dbReference>
<evidence type="ECO:0000313" key="3">
    <source>
        <dbReference type="Proteomes" id="UP000827721"/>
    </source>
</evidence>
<proteinExistence type="predicted"/>
<feature type="transmembrane region" description="Helical" evidence="1">
    <location>
        <begin position="70"/>
        <end position="87"/>
    </location>
</feature>
<keyword evidence="1" id="KW-1133">Transmembrane helix</keyword>
<keyword evidence="3" id="KW-1185">Reference proteome</keyword>
<keyword evidence="1" id="KW-0812">Transmembrane</keyword>
<comment type="caution">
    <text evidence="2">The sequence shown here is derived from an EMBL/GenBank/DDBJ whole genome shotgun (WGS) entry which is preliminary data.</text>
</comment>